<keyword evidence="3 7" id="KW-0645">Protease</keyword>
<dbReference type="CDD" id="cd07016">
    <property type="entry name" value="S14_ClpP_1"/>
    <property type="match status" value="1"/>
</dbReference>
<dbReference type="InterPro" id="IPR023562">
    <property type="entry name" value="ClpP/TepA"/>
</dbReference>
<keyword evidence="4" id="KW-0378">Hydrolase</keyword>
<dbReference type="GO" id="GO:0009368">
    <property type="term" value="C:endopeptidase Clp complex"/>
    <property type="evidence" value="ECO:0007669"/>
    <property type="project" value="TreeGrafter"/>
</dbReference>
<dbReference type="InterPro" id="IPR029045">
    <property type="entry name" value="ClpP/crotonase-like_dom_sf"/>
</dbReference>
<protein>
    <recommendedName>
        <fullName evidence="6">ATP-dependent Clp protease proteolytic subunit</fullName>
    </recommendedName>
</protein>
<keyword evidence="2" id="KW-0963">Cytoplasm</keyword>
<evidence type="ECO:0000256" key="4">
    <source>
        <dbReference type="ARBA" id="ARBA00022801"/>
    </source>
</evidence>
<evidence type="ECO:0000256" key="2">
    <source>
        <dbReference type="ARBA" id="ARBA00022490"/>
    </source>
</evidence>
<dbReference type="AlphaFoldDB" id="A0AAP3G9D8"/>
<keyword evidence="5" id="KW-0720">Serine protease</keyword>
<name>A0AAP3G9D8_BRELA</name>
<dbReference type="PRINTS" id="PR00127">
    <property type="entry name" value="CLPPROTEASEP"/>
</dbReference>
<dbReference type="Proteomes" id="UP001077662">
    <property type="component" value="Unassembled WGS sequence"/>
</dbReference>
<dbReference type="GO" id="GO:0006515">
    <property type="term" value="P:protein quality control for misfolded or incompletely synthesized proteins"/>
    <property type="evidence" value="ECO:0007669"/>
    <property type="project" value="TreeGrafter"/>
</dbReference>
<evidence type="ECO:0000256" key="6">
    <source>
        <dbReference type="RuleBase" id="RU003567"/>
    </source>
</evidence>
<dbReference type="RefSeq" id="WP_258432828.1">
    <property type="nucleotide sequence ID" value="NZ_JANSGW010000003.1"/>
</dbReference>
<evidence type="ECO:0000256" key="5">
    <source>
        <dbReference type="ARBA" id="ARBA00022825"/>
    </source>
</evidence>
<dbReference type="EMBL" id="JAPTNE010000003">
    <property type="protein sequence ID" value="MCZ0805847.1"/>
    <property type="molecule type" value="Genomic_DNA"/>
</dbReference>
<comment type="similarity">
    <text evidence="1 6">Belongs to the peptidase S14 family.</text>
</comment>
<accession>A0AAP3G9D8</accession>
<gene>
    <name evidence="7" type="ORF">O0554_02785</name>
</gene>
<evidence type="ECO:0000313" key="8">
    <source>
        <dbReference type="Proteomes" id="UP001077662"/>
    </source>
</evidence>
<comment type="caution">
    <text evidence="7">The sequence shown here is derived from an EMBL/GenBank/DDBJ whole genome shotgun (WGS) entry which is preliminary data.</text>
</comment>
<proteinExistence type="inferred from homology"/>
<dbReference type="NCBIfam" id="NF045542">
    <property type="entry name" value="Clp_rel_HeadMat"/>
    <property type="match status" value="1"/>
</dbReference>
<sequence>MNVSEIRAEIDKTKDKTRPKFWSFKVNNQNKGELYLYGIIENYSWWGDELTPKTFQAELDALGDDISELHVYINSDGGDVFAGQTIYSMLKRHKAQVIVHIDGIAASIATVIAMAGDIIHMPRNASMMIHGPWTYISGNAEQLRKRADDLDAAKEGMIAAYQEKTGIDRDVLLPMLAVDTWLTAEKAVELGFADVIDEDKQINACLTDGKCVINGQQMDLIRKYENVPQDLVNANASAEKEKEKANIPPETERPIRSLSLYEKRIKNNNHRRF</sequence>
<reference evidence="7" key="1">
    <citation type="submission" date="2022-09" db="EMBL/GenBank/DDBJ databases">
        <title>Genome analysis and characterization of larvicidal activity of Brevibacillus strains.</title>
        <authorList>
            <person name="Patrusheva E.V."/>
            <person name="Izotova A.O."/>
            <person name="Toshchakov S.V."/>
            <person name="Sineoky S.P."/>
        </authorList>
    </citation>
    <scope>NUCLEOTIDE SEQUENCE</scope>
    <source>
        <strain evidence="7">VKPM_B-13247</strain>
    </source>
</reference>
<dbReference type="PANTHER" id="PTHR10381:SF70">
    <property type="entry name" value="ATP-DEPENDENT CLP PROTEASE PROTEOLYTIC SUBUNIT"/>
    <property type="match status" value="1"/>
</dbReference>
<organism evidence="7 8">
    <name type="scientific">Brevibacillus laterosporus</name>
    <name type="common">Bacillus laterosporus</name>
    <dbReference type="NCBI Taxonomy" id="1465"/>
    <lineage>
        <taxon>Bacteria</taxon>
        <taxon>Bacillati</taxon>
        <taxon>Bacillota</taxon>
        <taxon>Bacilli</taxon>
        <taxon>Bacillales</taxon>
        <taxon>Paenibacillaceae</taxon>
        <taxon>Brevibacillus</taxon>
    </lineage>
</organism>
<evidence type="ECO:0000256" key="3">
    <source>
        <dbReference type="ARBA" id="ARBA00022670"/>
    </source>
</evidence>
<evidence type="ECO:0000256" key="1">
    <source>
        <dbReference type="ARBA" id="ARBA00007039"/>
    </source>
</evidence>
<dbReference type="InterPro" id="IPR001907">
    <property type="entry name" value="ClpP"/>
</dbReference>
<dbReference type="Gene3D" id="3.90.226.10">
    <property type="entry name" value="2-enoyl-CoA Hydratase, Chain A, domain 1"/>
    <property type="match status" value="1"/>
</dbReference>
<evidence type="ECO:0000313" key="7">
    <source>
        <dbReference type="EMBL" id="MCZ0805847.1"/>
    </source>
</evidence>
<dbReference type="GO" id="GO:0004176">
    <property type="term" value="F:ATP-dependent peptidase activity"/>
    <property type="evidence" value="ECO:0007669"/>
    <property type="project" value="InterPro"/>
</dbReference>
<dbReference type="GO" id="GO:0051117">
    <property type="term" value="F:ATPase binding"/>
    <property type="evidence" value="ECO:0007669"/>
    <property type="project" value="TreeGrafter"/>
</dbReference>
<dbReference type="Pfam" id="PF00574">
    <property type="entry name" value="CLP_protease"/>
    <property type="match status" value="1"/>
</dbReference>
<dbReference type="PANTHER" id="PTHR10381">
    <property type="entry name" value="ATP-DEPENDENT CLP PROTEASE PROTEOLYTIC SUBUNIT"/>
    <property type="match status" value="1"/>
</dbReference>
<dbReference type="GO" id="GO:0004252">
    <property type="term" value="F:serine-type endopeptidase activity"/>
    <property type="evidence" value="ECO:0007669"/>
    <property type="project" value="InterPro"/>
</dbReference>
<dbReference type="SUPFAM" id="SSF52096">
    <property type="entry name" value="ClpP/crotonase"/>
    <property type="match status" value="1"/>
</dbReference>